<feature type="region of interest" description="Disordered" evidence="7">
    <location>
        <begin position="881"/>
        <end position="954"/>
    </location>
</feature>
<accession>A0A4T0FFM3</accession>
<evidence type="ECO:0000259" key="11">
    <source>
        <dbReference type="PROSITE" id="PS52002"/>
    </source>
</evidence>
<name>A0A4T0FFM3_9BASI</name>
<dbReference type="InterPro" id="IPR010920">
    <property type="entry name" value="LSM_dom_sf"/>
</dbReference>
<feature type="compositionally biased region" description="Basic residues" evidence="7">
    <location>
        <begin position="562"/>
        <end position="576"/>
    </location>
</feature>
<sequence>MELLQEVKLYSTTTERDRYENLATLFGIIQSLDYLERAYVRDSVSQAQYAPACVKLLAQFKTILKLVAGDIAGSVDEFMAQYNMDCPAAAHRLHVGVPATVEHSAEEGVETGKWVAETTQCFITFMDALRLNLRAKDQLHPMLTDLMSVYSRFKGSSEWEGRPKLVGWLITLNKMKAADEITDEQSRQMLFDVDHAYNEFFRSLVECRNEQNQKASKLQLVPPVYQRVYQLRRQSKNEERVHEHLDCLRAVVEGGVEAYGVVGVEITVRIQQQPHVLRQANEEDPEAEGDGGECDALEECPASASAPPPKPKNSRMLTLINYRLRVTLNDTRQIVGQMLAFDKHMNLVLVDSIEFRRLKGPSSQGDIPKEMKRALGLIVLRGENIISIAVEGPPPVKEEDPISAGPGVGAPAGRGMPLGAGVGGAAPPAFQARPMPYAGGPPPPGFPGAAPGFRPPPGFPGAPAGLPTPPPGLARDGHLASFITEETLENVKHFASTDSLNATYVSLDGVLSLIDSLLVSSPKQENLLDEEPLEEISFIQNMGDSPLKAAEQDTGITPKISRTNKFKRPKPAHKVVRSSSSYTDLSDYYPSDTDYNDIALHSPSTTSPPLTPNMDAEKNYAGLDGLMLAGGAAHTTNISNDTLIHTQNQIRDLEKRNAELEKRLKESERSYTQTTSQNEDYISIMEDQLKENDAKLEALVREEKDLRAKDRQTTFAINKLEHEIATYQRQAETARIQASTLQNQNADVAAEIDSLRDSLREKDREVREARGRADWYEHQAKKWENERRGYEDALQHIKAQLDEARLSERELDVQKSENVGLKVGVAFVRLSSSNTTHQETIDRLRSDLNHQLAYSGSTDDSSGQLGSVSRNLGKELARQLTETDSGAFDHRHSRHELSEGEIETVVTTRRRKVKPSGGVGVKDGGGAEARANTAANTATNTIESPPPYSSDQPLDYEYVDDVREVCSRGVQAAVEGRAMETQTDGAEGEDEEVEEEAEEEAEEQNTSDTSKHPRKSIWSKLYGRYTKRTRHRLNIVPIYSTIVFICGMVGGAWLLPSSTSSVESLRSAGVEDKAIFVAYNTFEGASSFLNSDNRLVRFIQSVVWSGVDTSQLFPA</sequence>
<feature type="compositionally biased region" description="Basic and acidic residues" evidence="7">
    <location>
        <begin position="887"/>
        <end position="898"/>
    </location>
</feature>
<feature type="compositionally biased region" description="Gly residues" evidence="7">
    <location>
        <begin position="917"/>
        <end position="927"/>
    </location>
</feature>
<dbReference type="OrthoDB" id="2020720at2759"/>
<dbReference type="SUPFAM" id="SSF50182">
    <property type="entry name" value="Sm-like ribonucleoproteins"/>
    <property type="match status" value="1"/>
</dbReference>
<gene>
    <name evidence="12" type="ORF">E3P99_03555</name>
</gene>
<dbReference type="Gene3D" id="2.30.30.100">
    <property type="match status" value="1"/>
</dbReference>
<dbReference type="FunFam" id="1.20.120.1130:FF:000001">
    <property type="entry name" value="Vacuolar protein sorting-associated protein 28 homolog"/>
    <property type="match status" value="1"/>
</dbReference>
<evidence type="ECO:0000256" key="6">
    <source>
        <dbReference type="SAM" id="Coils"/>
    </source>
</evidence>
<evidence type="ECO:0008006" key="14">
    <source>
        <dbReference type="Google" id="ProtNLM"/>
    </source>
</evidence>
<dbReference type="CDD" id="cd01717">
    <property type="entry name" value="Sm_B"/>
    <property type="match status" value="1"/>
</dbReference>
<dbReference type="InterPro" id="IPR037206">
    <property type="entry name" value="VPS28_C_sf"/>
</dbReference>
<dbReference type="Pfam" id="PF03997">
    <property type="entry name" value="VPS28"/>
    <property type="match status" value="1"/>
</dbReference>
<keyword evidence="8" id="KW-0812">Transmembrane</keyword>
<keyword evidence="13" id="KW-1185">Reference proteome</keyword>
<dbReference type="Gene3D" id="1.20.1440.200">
    <property type="match status" value="1"/>
</dbReference>
<dbReference type="GO" id="GO:0003723">
    <property type="term" value="F:RNA binding"/>
    <property type="evidence" value="ECO:0007669"/>
    <property type="project" value="InterPro"/>
</dbReference>
<evidence type="ECO:0000256" key="2">
    <source>
        <dbReference type="ARBA" id="ARBA00022448"/>
    </source>
</evidence>
<evidence type="ECO:0000313" key="13">
    <source>
        <dbReference type="Proteomes" id="UP000310189"/>
    </source>
</evidence>
<comment type="subcellular location">
    <subcellularLocation>
        <location evidence="1">Late endosome membrane</location>
        <topology evidence="1">Peripheral membrane protein</topology>
    </subcellularLocation>
</comment>
<dbReference type="Proteomes" id="UP000310189">
    <property type="component" value="Unassembled WGS sequence"/>
</dbReference>
<dbReference type="Pfam" id="PF01423">
    <property type="entry name" value="LSM"/>
    <property type="match status" value="1"/>
</dbReference>
<dbReference type="SMART" id="SM00651">
    <property type="entry name" value="Sm"/>
    <property type="match status" value="1"/>
</dbReference>
<comment type="similarity">
    <text evidence="5">Belongs to the VPS28 family.</text>
</comment>
<evidence type="ECO:0000256" key="4">
    <source>
        <dbReference type="ARBA" id="ARBA00022927"/>
    </source>
</evidence>
<feature type="coiled-coil region" evidence="6">
    <location>
        <begin position="643"/>
        <end position="807"/>
    </location>
</feature>
<keyword evidence="8" id="KW-0472">Membrane</keyword>
<evidence type="ECO:0000256" key="8">
    <source>
        <dbReference type="SAM" id="Phobius"/>
    </source>
</evidence>
<dbReference type="PROSITE" id="PS51310">
    <property type="entry name" value="VPS28_C"/>
    <property type="match status" value="1"/>
</dbReference>
<dbReference type="InterPro" id="IPR017899">
    <property type="entry name" value="VPS28_C"/>
</dbReference>
<feature type="region of interest" description="Disordered" evidence="7">
    <location>
        <begin position="560"/>
        <end position="583"/>
    </location>
</feature>
<feature type="region of interest" description="Disordered" evidence="7">
    <location>
        <begin position="975"/>
        <end position="1013"/>
    </location>
</feature>
<reference evidence="12 13" key="1">
    <citation type="submission" date="2019-03" db="EMBL/GenBank/DDBJ databases">
        <title>Sequencing 23 genomes of Wallemia ichthyophaga.</title>
        <authorList>
            <person name="Gostincar C."/>
        </authorList>
    </citation>
    <scope>NUCLEOTIDE SEQUENCE [LARGE SCALE GENOMIC DNA]</scope>
    <source>
        <strain evidence="12 13">EXF-5753</strain>
    </source>
</reference>
<keyword evidence="4 5" id="KW-0653">Protein transport</keyword>
<dbReference type="PANTHER" id="PTHR12937">
    <property type="entry name" value="VACUOLAR PROTEIN SORTING 28, ISOFORM 2 VPS28"/>
    <property type="match status" value="1"/>
</dbReference>
<dbReference type="EMBL" id="SPNW01000074">
    <property type="protein sequence ID" value="TIA86789.1"/>
    <property type="molecule type" value="Genomic_DNA"/>
</dbReference>
<keyword evidence="3" id="KW-0967">Endosome</keyword>
<dbReference type="InterPro" id="IPR001163">
    <property type="entry name" value="Sm_dom_euk/arc"/>
</dbReference>
<dbReference type="GO" id="GO:0043328">
    <property type="term" value="P:protein transport to vacuole involved in ubiquitin-dependent protein catabolic process via the multivesicular body sorting pathway"/>
    <property type="evidence" value="ECO:0007669"/>
    <property type="project" value="TreeGrafter"/>
</dbReference>
<dbReference type="PROSITE" id="PS51313">
    <property type="entry name" value="VPS28_N"/>
    <property type="match status" value="1"/>
</dbReference>
<dbReference type="InterPro" id="IPR047575">
    <property type="entry name" value="Sm"/>
</dbReference>
<evidence type="ECO:0000256" key="7">
    <source>
        <dbReference type="SAM" id="MobiDB-lite"/>
    </source>
</evidence>
<dbReference type="GO" id="GO:0000813">
    <property type="term" value="C:ESCRT I complex"/>
    <property type="evidence" value="ECO:0007669"/>
    <property type="project" value="InterPro"/>
</dbReference>
<feature type="domain" description="VPS28 C-terminal" evidence="9">
    <location>
        <begin position="110"/>
        <end position="205"/>
    </location>
</feature>
<feature type="domain" description="Sm" evidence="11">
    <location>
        <begin position="311"/>
        <end position="394"/>
    </location>
</feature>
<keyword evidence="6" id="KW-0175">Coiled coil</keyword>
<dbReference type="InterPro" id="IPR017898">
    <property type="entry name" value="VPS28_N"/>
</dbReference>
<dbReference type="PROSITE" id="PS52002">
    <property type="entry name" value="SM"/>
    <property type="match status" value="1"/>
</dbReference>
<protein>
    <recommendedName>
        <fullName evidence="14">Vacuolar protein sorting-associated protein 28</fullName>
    </recommendedName>
</protein>
<dbReference type="InterPro" id="IPR037202">
    <property type="entry name" value="ESCRT_assembly_dom"/>
</dbReference>
<feature type="region of interest" description="Disordered" evidence="7">
    <location>
        <begin position="279"/>
        <end position="312"/>
    </location>
</feature>
<dbReference type="InterPro" id="IPR007143">
    <property type="entry name" value="Vps28"/>
</dbReference>
<dbReference type="Gene3D" id="1.20.120.1130">
    <property type="match status" value="1"/>
</dbReference>
<dbReference type="SUPFAM" id="SSF140111">
    <property type="entry name" value="Endosomal sorting complex assembly domain"/>
    <property type="match status" value="1"/>
</dbReference>
<dbReference type="GO" id="GO:0031902">
    <property type="term" value="C:late endosome membrane"/>
    <property type="evidence" value="ECO:0007669"/>
    <property type="project" value="UniProtKB-SubCell"/>
</dbReference>
<evidence type="ECO:0000259" key="9">
    <source>
        <dbReference type="PROSITE" id="PS51310"/>
    </source>
</evidence>
<dbReference type="PANTHER" id="PTHR12937:SF0">
    <property type="entry name" value="VACUOLAR PROTEIN SORTING-ASSOCIATED PROTEIN 28 HOMOLOG"/>
    <property type="match status" value="1"/>
</dbReference>
<dbReference type="InterPro" id="IPR038358">
    <property type="entry name" value="VPS28_N_sf"/>
</dbReference>
<feature type="compositionally biased region" description="Low complexity" evidence="7">
    <location>
        <begin position="931"/>
        <end position="941"/>
    </location>
</feature>
<evidence type="ECO:0000256" key="3">
    <source>
        <dbReference type="ARBA" id="ARBA00022753"/>
    </source>
</evidence>
<organism evidence="12 13">
    <name type="scientific">Wallemia hederae</name>
    <dbReference type="NCBI Taxonomy" id="1540922"/>
    <lineage>
        <taxon>Eukaryota</taxon>
        <taxon>Fungi</taxon>
        <taxon>Dikarya</taxon>
        <taxon>Basidiomycota</taxon>
        <taxon>Wallemiomycotina</taxon>
        <taxon>Wallemiomycetes</taxon>
        <taxon>Wallemiales</taxon>
        <taxon>Wallemiaceae</taxon>
        <taxon>Wallemia</taxon>
    </lineage>
</organism>
<feature type="compositionally biased region" description="Acidic residues" evidence="7">
    <location>
        <begin position="986"/>
        <end position="1005"/>
    </location>
</feature>
<dbReference type="AlphaFoldDB" id="A0A4T0FFM3"/>
<evidence type="ECO:0000256" key="5">
    <source>
        <dbReference type="PROSITE-ProRule" id="PRU00642"/>
    </source>
</evidence>
<feature type="domain" description="VPS28 N-terminal" evidence="10">
    <location>
        <begin position="1"/>
        <end position="103"/>
    </location>
</feature>
<dbReference type="SUPFAM" id="SSF140427">
    <property type="entry name" value="VPS28 C-terminal domain-like"/>
    <property type="match status" value="1"/>
</dbReference>
<dbReference type="GO" id="GO:0044877">
    <property type="term" value="F:protein-containing complex binding"/>
    <property type="evidence" value="ECO:0007669"/>
    <property type="project" value="TreeGrafter"/>
</dbReference>
<comment type="caution">
    <text evidence="12">The sequence shown here is derived from an EMBL/GenBank/DDBJ whole genome shotgun (WGS) entry which is preliminary data.</text>
</comment>
<feature type="compositionally biased region" description="Acidic residues" evidence="7">
    <location>
        <begin position="282"/>
        <end position="298"/>
    </location>
</feature>
<keyword evidence="8" id="KW-1133">Transmembrane helix</keyword>
<proteinExistence type="inferred from homology"/>
<evidence type="ECO:0000256" key="1">
    <source>
        <dbReference type="ARBA" id="ARBA00004633"/>
    </source>
</evidence>
<evidence type="ECO:0000313" key="12">
    <source>
        <dbReference type="EMBL" id="TIA86789.1"/>
    </source>
</evidence>
<evidence type="ECO:0000259" key="10">
    <source>
        <dbReference type="PROSITE" id="PS51313"/>
    </source>
</evidence>
<feature type="transmembrane region" description="Helical" evidence="8">
    <location>
        <begin position="1036"/>
        <end position="1056"/>
    </location>
</feature>
<keyword evidence="2 5" id="KW-0813">Transport</keyword>